<comment type="pathway">
    <text evidence="1">Purine metabolism; IMP biosynthesis via de novo pathway; N(2)-formyl-N(1)-(5-phospho-D-ribosyl)glycinamide from N(1)-(5-phospho-D-ribosyl)glycinamide (10-formyl THF route): step 1/1.</text>
</comment>
<comment type="similarity">
    <text evidence="5">Belongs to the GART family.</text>
</comment>
<feature type="domain" description="Formyl transferase N-terminal" evidence="9">
    <location>
        <begin position="1"/>
        <end position="176"/>
    </location>
</feature>
<dbReference type="PROSITE" id="PS00373">
    <property type="entry name" value="GART"/>
    <property type="match status" value="1"/>
</dbReference>
<dbReference type="EC" id="2.1.2.2" evidence="2"/>
<dbReference type="InterPro" id="IPR036477">
    <property type="entry name" value="Formyl_transf_N_sf"/>
</dbReference>
<dbReference type="AlphaFoldDB" id="A0A094QCZ6"/>
<evidence type="ECO:0000256" key="4">
    <source>
        <dbReference type="ARBA" id="ARBA00022755"/>
    </source>
</evidence>
<dbReference type="GO" id="GO:0004644">
    <property type="term" value="F:phosphoribosylglycinamide formyltransferase activity"/>
    <property type="evidence" value="ECO:0007669"/>
    <property type="project" value="UniProtKB-EC"/>
</dbReference>
<reference evidence="10" key="1">
    <citation type="submission" date="2014-06" db="EMBL/GenBank/DDBJ databases">
        <title>Key roles for freshwater Actinobacteria revealed by deep metagenomic sequencing.</title>
        <authorList>
            <person name="Ghai R."/>
            <person name="Mizuno C.M."/>
            <person name="Picazo A."/>
            <person name="Camacho A."/>
            <person name="Rodriguez-Valera F."/>
        </authorList>
    </citation>
    <scope>NUCLEOTIDE SEQUENCE</scope>
</reference>
<dbReference type="HAMAP" id="MF_01930">
    <property type="entry name" value="PurN"/>
    <property type="match status" value="1"/>
</dbReference>
<dbReference type="EMBL" id="JNSL01000009">
    <property type="protein sequence ID" value="KGA21287.1"/>
    <property type="molecule type" value="Genomic_DNA"/>
</dbReference>
<evidence type="ECO:0000256" key="6">
    <source>
        <dbReference type="ARBA" id="ARBA00041324"/>
    </source>
</evidence>
<proteinExistence type="inferred from homology"/>
<dbReference type="UniPathway" id="UPA00074">
    <property type="reaction ID" value="UER00126"/>
</dbReference>
<keyword evidence="4" id="KW-0658">Purine biosynthesis</keyword>
<dbReference type="GO" id="GO:0005829">
    <property type="term" value="C:cytosol"/>
    <property type="evidence" value="ECO:0007669"/>
    <property type="project" value="TreeGrafter"/>
</dbReference>
<keyword evidence="3" id="KW-0808">Transferase</keyword>
<evidence type="ECO:0000259" key="9">
    <source>
        <dbReference type="Pfam" id="PF00551"/>
    </source>
</evidence>
<comment type="caution">
    <text evidence="10">The sequence shown here is derived from an EMBL/GenBank/DDBJ whole genome shotgun (WGS) entry which is preliminary data.</text>
</comment>
<protein>
    <recommendedName>
        <fullName evidence="2">phosphoribosylglycinamide formyltransferase 1</fullName>
        <ecNumber evidence="2">2.1.2.2</ecNumber>
    </recommendedName>
    <alternativeName>
        <fullName evidence="7">5'-phosphoribosylglycinamide transformylase</fullName>
    </alternativeName>
    <alternativeName>
        <fullName evidence="6">GAR transformylase</fullName>
    </alternativeName>
</protein>
<dbReference type="NCBIfam" id="TIGR00639">
    <property type="entry name" value="PurN"/>
    <property type="match status" value="1"/>
</dbReference>
<dbReference type="GO" id="GO:0006189">
    <property type="term" value="P:'de novo' IMP biosynthetic process"/>
    <property type="evidence" value="ECO:0007669"/>
    <property type="project" value="UniProtKB-UniPathway"/>
</dbReference>
<gene>
    <name evidence="10" type="ORF">GM51_2670</name>
</gene>
<dbReference type="InterPro" id="IPR002376">
    <property type="entry name" value="Formyl_transf_N"/>
</dbReference>
<organism evidence="10">
    <name type="scientific">freshwater metagenome</name>
    <dbReference type="NCBI Taxonomy" id="449393"/>
    <lineage>
        <taxon>unclassified sequences</taxon>
        <taxon>metagenomes</taxon>
        <taxon>ecological metagenomes</taxon>
    </lineage>
</organism>
<name>A0A094QCZ6_9ZZZZ</name>
<sequence length="189" mass="20584">MRIVLLASGNGSLAQSIIDAKQTGALNLEILELIADKECLAIERAKSAGIATKCLPMLEDRSTWDDQIFEAVSRLNPDLVVSVGFMRILAPAFVSKFPTINTHPALLPNFPGAHAVRDALESGVQRTGSTVHWVDAGIDTGAIIQQQEVAVLPEDDEASLHERIKIVERALIVETLQRFIADGIPRRNQ</sequence>
<comment type="catalytic activity">
    <reaction evidence="8">
        <text>N(1)-(5-phospho-beta-D-ribosyl)glycinamide + (6R)-10-formyltetrahydrofolate = N(2)-formyl-N(1)-(5-phospho-beta-D-ribosyl)glycinamide + (6S)-5,6,7,8-tetrahydrofolate + H(+)</text>
        <dbReference type="Rhea" id="RHEA:15053"/>
        <dbReference type="ChEBI" id="CHEBI:15378"/>
        <dbReference type="ChEBI" id="CHEBI:57453"/>
        <dbReference type="ChEBI" id="CHEBI:143788"/>
        <dbReference type="ChEBI" id="CHEBI:147286"/>
        <dbReference type="ChEBI" id="CHEBI:195366"/>
        <dbReference type="EC" id="2.1.2.2"/>
    </reaction>
</comment>
<dbReference type="PANTHER" id="PTHR43369">
    <property type="entry name" value="PHOSPHORIBOSYLGLYCINAMIDE FORMYLTRANSFERASE"/>
    <property type="match status" value="1"/>
</dbReference>
<evidence type="ECO:0000256" key="1">
    <source>
        <dbReference type="ARBA" id="ARBA00005054"/>
    </source>
</evidence>
<evidence type="ECO:0000256" key="7">
    <source>
        <dbReference type="ARBA" id="ARBA00041682"/>
    </source>
</evidence>
<accession>A0A094QCZ6</accession>
<dbReference type="CDD" id="cd08645">
    <property type="entry name" value="FMT_core_GART"/>
    <property type="match status" value="1"/>
</dbReference>
<dbReference type="Pfam" id="PF00551">
    <property type="entry name" value="Formyl_trans_N"/>
    <property type="match status" value="1"/>
</dbReference>
<dbReference type="InterPro" id="IPR004607">
    <property type="entry name" value="GART"/>
</dbReference>
<evidence type="ECO:0000256" key="2">
    <source>
        <dbReference type="ARBA" id="ARBA00012254"/>
    </source>
</evidence>
<dbReference type="SUPFAM" id="SSF53328">
    <property type="entry name" value="Formyltransferase"/>
    <property type="match status" value="1"/>
</dbReference>
<dbReference type="PANTHER" id="PTHR43369:SF2">
    <property type="entry name" value="PHOSPHORIBOSYLGLYCINAMIDE FORMYLTRANSFERASE"/>
    <property type="match status" value="1"/>
</dbReference>
<evidence type="ECO:0000256" key="5">
    <source>
        <dbReference type="ARBA" id="ARBA00038440"/>
    </source>
</evidence>
<evidence type="ECO:0000313" key="10">
    <source>
        <dbReference type="EMBL" id="KGA21287.1"/>
    </source>
</evidence>
<evidence type="ECO:0000256" key="8">
    <source>
        <dbReference type="ARBA" id="ARBA00047664"/>
    </source>
</evidence>
<evidence type="ECO:0000256" key="3">
    <source>
        <dbReference type="ARBA" id="ARBA00022679"/>
    </source>
</evidence>
<dbReference type="InterPro" id="IPR001555">
    <property type="entry name" value="GART_AS"/>
</dbReference>
<dbReference type="Gene3D" id="3.40.50.170">
    <property type="entry name" value="Formyl transferase, N-terminal domain"/>
    <property type="match status" value="1"/>
</dbReference>